<feature type="transmembrane region" description="Helical" evidence="7">
    <location>
        <begin position="351"/>
        <end position="369"/>
    </location>
</feature>
<proteinExistence type="inferred from homology"/>
<dbReference type="PATRIC" id="fig|1618581.3.peg.622"/>
<dbReference type="Proteomes" id="UP000034329">
    <property type="component" value="Unassembled WGS sequence"/>
</dbReference>
<dbReference type="Pfam" id="PF00999">
    <property type="entry name" value="Na_H_Exchanger"/>
    <property type="match status" value="1"/>
</dbReference>
<keyword evidence="6 7" id="KW-0472">Membrane</keyword>
<evidence type="ECO:0000313" key="9">
    <source>
        <dbReference type="EMBL" id="KKU09422.1"/>
    </source>
</evidence>
<comment type="caution">
    <text evidence="9">The sequence shown here is derived from an EMBL/GenBank/DDBJ whole genome shotgun (WGS) entry which is preliminary data.</text>
</comment>
<evidence type="ECO:0000256" key="6">
    <source>
        <dbReference type="ARBA" id="ARBA00023136"/>
    </source>
</evidence>
<accession>A0A0G1MMR9</accession>
<keyword evidence="4 7" id="KW-0812">Transmembrane</keyword>
<dbReference type="PANTHER" id="PTHR42751">
    <property type="entry name" value="SODIUM/HYDROGEN EXCHANGER FAMILY/TRKA DOMAIN PROTEIN"/>
    <property type="match status" value="1"/>
</dbReference>
<dbReference type="GO" id="GO:1902600">
    <property type="term" value="P:proton transmembrane transport"/>
    <property type="evidence" value="ECO:0007669"/>
    <property type="project" value="InterPro"/>
</dbReference>
<dbReference type="PANTHER" id="PTHR42751:SF3">
    <property type="entry name" value="SODIUM_GLUTAMATE SYMPORTER"/>
    <property type="match status" value="1"/>
</dbReference>
<gene>
    <name evidence="9" type="ORF">UX13_C0040G0004</name>
</gene>
<evidence type="ECO:0000256" key="7">
    <source>
        <dbReference type="SAM" id="Phobius"/>
    </source>
</evidence>
<reference evidence="9 10" key="1">
    <citation type="journal article" date="2015" name="Nature">
        <title>rRNA introns, odd ribosomes, and small enigmatic genomes across a large radiation of phyla.</title>
        <authorList>
            <person name="Brown C.T."/>
            <person name="Hug L.A."/>
            <person name="Thomas B.C."/>
            <person name="Sharon I."/>
            <person name="Castelle C.J."/>
            <person name="Singh A."/>
            <person name="Wilkins M.J."/>
            <person name="Williams K.H."/>
            <person name="Banfield J.F."/>
        </authorList>
    </citation>
    <scope>NUCLEOTIDE SEQUENCE [LARGE SCALE GENOMIC DNA]</scope>
</reference>
<dbReference type="GO" id="GO:0016020">
    <property type="term" value="C:membrane"/>
    <property type="evidence" value="ECO:0007669"/>
    <property type="project" value="UniProtKB-SubCell"/>
</dbReference>
<comment type="subcellular location">
    <subcellularLocation>
        <location evidence="1">Membrane</location>
        <topology evidence="1">Multi-pass membrane protein</topology>
    </subcellularLocation>
</comment>
<dbReference type="InterPro" id="IPR038770">
    <property type="entry name" value="Na+/solute_symporter_sf"/>
</dbReference>
<evidence type="ECO:0000256" key="4">
    <source>
        <dbReference type="ARBA" id="ARBA00022692"/>
    </source>
</evidence>
<dbReference type="GO" id="GO:0015297">
    <property type="term" value="F:antiporter activity"/>
    <property type="evidence" value="ECO:0007669"/>
    <property type="project" value="InterPro"/>
</dbReference>
<evidence type="ECO:0000256" key="2">
    <source>
        <dbReference type="ARBA" id="ARBA00005551"/>
    </source>
</evidence>
<dbReference type="InterPro" id="IPR006153">
    <property type="entry name" value="Cation/H_exchanger_TM"/>
</dbReference>
<evidence type="ECO:0000256" key="5">
    <source>
        <dbReference type="ARBA" id="ARBA00022989"/>
    </source>
</evidence>
<name>A0A0G1MMR9_9BACT</name>
<feature type="transmembrane region" description="Helical" evidence="7">
    <location>
        <begin position="171"/>
        <end position="190"/>
    </location>
</feature>
<evidence type="ECO:0000259" key="8">
    <source>
        <dbReference type="PROSITE" id="PS51201"/>
    </source>
</evidence>
<sequence length="554" mass="60056">MGFSEIATFLVLAAIGGIIARLLKQPLLVGYLFSGIVLSLFGFIKSPEAVSDLGKIGVALLLFLVGLEMKLGEIPTLGKVALMTGLGQIIFTSVVGFSLSVLLGFSPLASVYIAVALTFSSTIIIVKLLSEKGDLGSLYGKISVGFLLVQDLVAVLILMFLAGIRQGNTDIAGFLFIGVKALILFALTWYLSKGILPRLFERLTSKSPEILFMAAIAWALGISALVGGPLGFSYEIGGFLAGLALSNLPEHLGISAKTRPLRDFFLVIFFLSLGSQLIIKDVAGVIFPAVIFSLFVLIGNPLIVMAIMGAMRYKKRTSFLASVTVAQISEFSFILMAMGLALGHVGVGETATVIVVGIFTMIASTYLILGSEKIYTKIKIFLSVFERKNTKEDVFLMDREISDHIVLIGANRMGSVLIKFLKRKGEKFLVIDHNPKVFSELSADNIPVLFGDCEDSEVLDLAKIGLSRLVISSIPHLEDNLTILEYIKALPRKPVSIFKATTKKDAAHLYEAGASYVLVPEVLAGEFLRHVFLSHGISPERIKKMGKSHFRRML</sequence>
<feature type="transmembrane region" description="Helical" evidence="7">
    <location>
        <begin position="111"/>
        <end position="130"/>
    </location>
</feature>
<feature type="transmembrane region" description="Helical" evidence="7">
    <location>
        <begin position="319"/>
        <end position="345"/>
    </location>
</feature>
<dbReference type="GO" id="GO:0006813">
    <property type="term" value="P:potassium ion transport"/>
    <property type="evidence" value="ECO:0007669"/>
    <property type="project" value="InterPro"/>
</dbReference>
<feature type="domain" description="RCK N-terminal" evidence="8">
    <location>
        <begin position="402"/>
        <end position="519"/>
    </location>
</feature>
<feature type="transmembrane region" description="Helical" evidence="7">
    <location>
        <begin position="210"/>
        <end position="226"/>
    </location>
</feature>
<feature type="transmembrane region" description="Helical" evidence="7">
    <location>
        <begin position="80"/>
        <end position="105"/>
    </location>
</feature>
<dbReference type="InterPro" id="IPR003148">
    <property type="entry name" value="RCK_N"/>
</dbReference>
<evidence type="ECO:0000256" key="1">
    <source>
        <dbReference type="ARBA" id="ARBA00004141"/>
    </source>
</evidence>
<dbReference type="Gene3D" id="1.20.1530.20">
    <property type="match status" value="1"/>
</dbReference>
<feature type="transmembrane region" description="Helical" evidence="7">
    <location>
        <begin position="6"/>
        <end position="23"/>
    </location>
</feature>
<dbReference type="InterPro" id="IPR036291">
    <property type="entry name" value="NAD(P)-bd_dom_sf"/>
</dbReference>
<feature type="transmembrane region" description="Helical" evidence="7">
    <location>
        <begin position="261"/>
        <end position="279"/>
    </location>
</feature>
<evidence type="ECO:0000313" key="10">
    <source>
        <dbReference type="Proteomes" id="UP000034329"/>
    </source>
</evidence>
<dbReference type="AlphaFoldDB" id="A0A0G1MMR9"/>
<evidence type="ECO:0000256" key="3">
    <source>
        <dbReference type="ARBA" id="ARBA00022448"/>
    </source>
</evidence>
<feature type="transmembrane region" description="Helical" evidence="7">
    <location>
        <begin position="285"/>
        <end position="307"/>
    </location>
</feature>
<comment type="similarity">
    <text evidence="2">Belongs to the monovalent cation:proton antiporter 2 (CPA2) transporter (TC 2.A.37) family.</text>
</comment>
<dbReference type="Gene3D" id="3.40.50.720">
    <property type="entry name" value="NAD(P)-binding Rossmann-like Domain"/>
    <property type="match status" value="1"/>
</dbReference>
<dbReference type="SUPFAM" id="SSF51735">
    <property type="entry name" value="NAD(P)-binding Rossmann-fold domains"/>
    <property type="match status" value="1"/>
</dbReference>
<keyword evidence="5 7" id="KW-1133">Transmembrane helix</keyword>
<feature type="transmembrane region" description="Helical" evidence="7">
    <location>
        <begin position="142"/>
        <end position="165"/>
    </location>
</feature>
<feature type="transmembrane region" description="Helical" evidence="7">
    <location>
        <begin position="28"/>
        <end position="44"/>
    </location>
</feature>
<organism evidence="9 10">
    <name type="scientific">Candidatus Woesebacteria bacterium GW2011_GWB1_45_5</name>
    <dbReference type="NCBI Taxonomy" id="1618581"/>
    <lineage>
        <taxon>Bacteria</taxon>
        <taxon>Candidatus Woeseibacteriota</taxon>
    </lineage>
</organism>
<keyword evidence="3" id="KW-0813">Transport</keyword>
<protein>
    <submittedName>
        <fullName evidence="9">Sodium/hydrogen exchanger</fullName>
    </submittedName>
</protein>
<dbReference type="PROSITE" id="PS51201">
    <property type="entry name" value="RCK_N"/>
    <property type="match status" value="1"/>
</dbReference>
<dbReference type="EMBL" id="LCLA01000040">
    <property type="protein sequence ID" value="KKU09422.1"/>
    <property type="molecule type" value="Genomic_DNA"/>
</dbReference>
<dbReference type="Pfam" id="PF02254">
    <property type="entry name" value="TrkA_N"/>
    <property type="match status" value="1"/>
</dbReference>